<comment type="caution">
    <text evidence="2">The sequence shown here is derived from an EMBL/GenBank/DDBJ whole genome shotgun (WGS) entry which is preliminary data.</text>
</comment>
<evidence type="ECO:0000313" key="3">
    <source>
        <dbReference type="Proteomes" id="UP000034236"/>
    </source>
</evidence>
<gene>
    <name evidence="2" type="ORF">UU58_C0004G0015</name>
</gene>
<reference evidence="2 3" key="1">
    <citation type="journal article" date="2015" name="Nature">
        <title>rRNA introns, odd ribosomes, and small enigmatic genomes across a large radiation of phyla.</title>
        <authorList>
            <person name="Brown C.T."/>
            <person name="Hug L.A."/>
            <person name="Thomas B.C."/>
            <person name="Sharon I."/>
            <person name="Castelle C.J."/>
            <person name="Singh A."/>
            <person name="Wilkins M.J."/>
            <person name="Williams K.H."/>
            <person name="Banfield J.F."/>
        </authorList>
    </citation>
    <scope>NUCLEOTIDE SEQUENCE [LARGE SCALE GENOMIC DNA]</scope>
</reference>
<feature type="transmembrane region" description="Helical" evidence="1">
    <location>
        <begin position="135"/>
        <end position="156"/>
    </location>
</feature>
<keyword evidence="1" id="KW-1133">Transmembrane helix</keyword>
<keyword evidence="1" id="KW-0812">Transmembrane</keyword>
<proteinExistence type="predicted"/>
<evidence type="ECO:0000313" key="2">
    <source>
        <dbReference type="EMBL" id="KKS04692.1"/>
    </source>
</evidence>
<sequence>MKKINNKSINYGLKILAILAFVLIFMPFNKASANEVFVPVHGYYNDGYYYNANQSPYQPPIYTPPPAPAPTPIVYSNSVNPNAENSATVPKTAKVKTASAVKTVASSASTKNSNTYSGLAANAFYGISGFLPSGLIQWIMFAILILLLVILTRIIFNTKENYHATPLKHE</sequence>
<dbReference type="EMBL" id="LCBE01000004">
    <property type="protein sequence ID" value="KKS04692.1"/>
    <property type="molecule type" value="Genomic_DNA"/>
</dbReference>
<dbReference type="AlphaFoldDB" id="A0A0G0VYB0"/>
<accession>A0A0G0VYB0</accession>
<keyword evidence="1" id="KW-0472">Membrane</keyword>
<organism evidence="2 3">
    <name type="scientific">Candidatus Nomurabacteria bacterium GW2011_GWA2_41_25</name>
    <dbReference type="NCBI Taxonomy" id="1618736"/>
    <lineage>
        <taxon>Bacteria</taxon>
        <taxon>Candidatus Nomuraibacteriota</taxon>
    </lineage>
</organism>
<evidence type="ECO:0000256" key="1">
    <source>
        <dbReference type="SAM" id="Phobius"/>
    </source>
</evidence>
<protein>
    <submittedName>
        <fullName evidence="2">Uncharacterized protein</fullName>
    </submittedName>
</protein>
<name>A0A0G0VYB0_9BACT</name>
<dbReference type="Proteomes" id="UP000034236">
    <property type="component" value="Unassembled WGS sequence"/>
</dbReference>